<dbReference type="AlphaFoldDB" id="A0A7W6FTL8"/>
<dbReference type="InterPro" id="IPR000847">
    <property type="entry name" value="LysR_HTH_N"/>
</dbReference>
<dbReference type="InterPro" id="IPR036390">
    <property type="entry name" value="WH_DNA-bd_sf"/>
</dbReference>
<dbReference type="SUPFAM" id="SSF53850">
    <property type="entry name" value="Periplasmic binding protein-like II"/>
    <property type="match status" value="1"/>
</dbReference>
<name>A0A7W6FTL8_9HYPH</name>
<reference evidence="6 7" key="1">
    <citation type="submission" date="2020-08" db="EMBL/GenBank/DDBJ databases">
        <title>Genomic Encyclopedia of Type Strains, Phase IV (KMG-IV): sequencing the most valuable type-strain genomes for metagenomic binning, comparative biology and taxonomic classification.</title>
        <authorList>
            <person name="Goeker M."/>
        </authorList>
    </citation>
    <scope>NUCLEOTIDE SEQUENCE [LARGE SCALE GENOMIC DNA]</scope>
    <source>
        <strain evidence="6 7">DSM 25024</strain>
    </source>
</reference>
<dbReference type="RefSeq" id="WP_090959199.1">
    <property type="nucleotide sequence ID" value="NZ_FOOA01000001.1"/>
</dbReference>
<evidence type="ECO:0000313" key="6">
    <source>
        <dbReference type="EMBL" id="MBB3934142.1"/>
    </source>
</evidence>
<gene>
    <name evidence="6" type="ORF">GGR05_000253</name>
</gene>
<evidence type="ECO:0000256" key="1">
    <source>
        <dbReference type="ARBA" id="ARBA00009437"/>
    </source>
</evidence>
<dbReference type="InterPro" id="IPR058163">
    <property type="entry name" value="LysR-type_TF_proteobact-type"/>
</dbReference>
<dbReference type="GO" id="GO:0003700">
    <property type="term" value="F:DNA-binding transcription factor activity"/>
    <property type="evidence" value="ECO:0007669"/>
    <property type="project" value="InterPro"/>
</dbReference>
<evidence type="ECO:0000256" key="4">
    <source>
        <dbReference type="ARBA" id="ARBA00023163"/>
    </source>
</evidence>
<evidence type="ECO:0000256" key="3">
    <source>
        <dbReference type="ARBA" id="ARBA00023125"/>
    </source>
</evidence>
<dbReference type="InterPro" id="IPR036388">
    <property type="entry name" value="WH-like_DNA-bd_sf"/>
</dbReference>
<comment type="caution">
    <text evidence="6">The sequence shown here is derived from an EMBL/GenBank/DDBJ whole genome shotgun (WGS) entry which is preliminary data.</text>
</comment>
<comment type="similarity">
    <text evidence="1">Belongs to the LysR transcriptional regulatory family.</text>
</comment>
<keyword evidence="3 6" id="KW-0238">DNA-binding</keyword>
<dbReference type="EMBL" id="JACIDO010000001">
    <property type="protein sequence ID" value="MBB3934142.1"/>
    <property type="molecule type" value="Genomic_DNA"/>
</dbReference>
<dbReference type="GO" id="GO:0003677">
    <property type="term" value="F:DNA binding"/>
    <property type="evidence" value="ECO:0007669"/>
    <property type="project" value="UniProtKB-KW"/>
</dbReference>
<dbReference type="PANTHER" id="PTHR30537:SF5">
    <property type="entry name" value="HTH-TYPE TRANSCRIPTIONAL ACTIVATOR TTDR-RELATED"/>
    <property type="match status" value="1"/>
</dbReference>
<dbReference type="Gene3D" id="1.10.10.10">
    <property type="entry name" value="Winged helix-like DNA-binding domain superfamily/Winged helix DNA-binding domain"/>
    <property type="match status" value="1"/>
</dbReference>
<organism evidence="6 7">
    <name type="scientific">Aureimonas phyllosphaerae</name>
    <dbReference type="NCBI Taxonomy" id="1166078"/>
    <lineage>
        <taxon>Bacteria</taxon>
        <taxon>Pseudomonadati</taxon>
        <taxon>Pseudomonadota</taxon>
        <taxon>Alphaproteobacteria</taxon>
        <taxon>Hyphomicrobiales</taxon>
        <taxon>Aurantimonadaceae</taxon>
        <taxon>Aureimonas</taxon>
    </lineage>
</organism>
<keyword evidence="2" id="KW-0805">Transcription regulation</keyword>
<keyword evidence="4" id="KW-0804">Transcription</keyword>
<dbReference type="Proteomes" id="UP000531216">
    <property type="component" value="Unassembled WGS sequence"/>
</dbReference>
<proteinExistence type="inferred from homology"/>
<evidence type="ECO:0000256" key="2">
    <source>
        <dbReference type="ARBA" id="ARBA00023015"/>
    </source>
</evidence>
<evidence type="ECO:0000259" key="5">
    <source>
        <dbReference type="PROSITE" id="PS50931"/>
    </source>
</evidence>
<protein>
    <submittedName>
        <fullName evidence="6">DNA-binding transcriptional LysR family regulator</fullName>
    </submittedName>
</protein>
<dbReference type="PROSITE" id="PS50931">
    <property type="entry name" value="HTH_LYSR"/>
    <property type="match status" value="1"/>
</dbReference>
<dbReference type="Pfam" id="PF00126">
    <property type="entry name" value="HTH_1"/>
    <property type="match status" value="1"/>
</dbReference>
<dbReference type="FunFam" id="1.10.10.10:FF:000001">
    <property type="entry name" value="LysR family transcriptional regulator"/>
    <property type="match status" value="1"/>
</dbReference>
<accession>A0A7W6FTL8</accession>
<dbReference type="Pfam" id="PF03466">
    <property type="entry name" value="LysR_substrate"/>
    <property type="match status" value="1"/>
</dbReference>
<dbReference type="PANTHER" id="PTHR30537">
    <property type="entry name" value="HTH-TYPE TRANSCRIPTIONAL REGULATOR"/>
    <property type="match status" value="1"/>
</dbReference>
<dbReference type="SUPFAM" id="SSF46785">
    <property type="entry name" value="Winged helix' DNA-binding domain"/>
    <property type="match status" value="1"/>
</dbReference>
<feature type="domain" description="HTH lysR-type" evidence="5">
    <location>
        <begin position="10"/>
        <end position="65"/>
    </location>
</feature>
<sequence>MPISERSASFDDLHVFLAVVEAAGFRVAARRLGLSPSTVSETISRLEAQVGVPLLTRTTRSVVPTEAGSAFAARLAPLFGEALAAMRDVANSKDVVRGRLKLNVPGAVMRDILPPLVDRFLKRHPEVQVEIVVEDRLVDITAAGCDAGIRYGEHLEQDMIAVPIGPRHQESGLAAAPSYLARHPVPKHPRDLLDHACLRIRFAGAALNAWEFEKGGETIRVDPPARIILGTAGVEALIHHALTGQGVLYSFRNWLDPHLASGALVPLLRDWWPRYDGPRLYFSSRFMPAPLRAFVDVVHEQSAAPPASADIRGRPPATGK</sequence>
<evidence type="ECO:0000313" key="7">
    <source>
        <dbReference type="Proteomes" id="UP000531216"/>
    </source>
</evidence>
<dbReference type="InterPro" id="IPR005119">
    <property type="entry name" value="LysR_subst-bd"/>
</dbReference>
<keyword evidence="7" id="KW-1185">Reference proteome</keyword>
<dbReference type="Gene3D" id="3.40.190.290">
    <property type="match status" value="1"/>
</dbReference>
<dbReference type="OrthoDB" id="9813056at2"/>